<sequence length="254" mass="27980">MEQTLNPLFASMLALLSPVAHAELAVFEPSTPAFYGTAAERSANNQLYYLGEARFNHGVTVPFYGVTAENPADGDGERLLKDFKKCDQNSCTFNFTLTAEHAKQLKLLAFPSTGLTLVPRQWTDVEAAVGANGTGSALITSKDQKQSITLYDSSFCVGCGLRPATLFFPELLEQSLENEFGGEHDPKKLIQLVHPSKDVAFFSYDNPKLGLKTHGVAKYTDKEDTFNYRVSHVTLGKSLSPLTTPILNFYRFSH</sequence>
<reference evidence="3" key="1">
    <citation type="submission" date="2016-09" db="EMBL/GenBank/DDBJ databases">
        <authorList>
            <person name="Varghese N."/>
            <person name="Submissions S."/>
        </authorList>
    </citation>
    <scope>NUCLEOTIDE SEQUENCE [LARGE SCALE GENOMIC DNA]</scope>
    <source>
        <strain evidence="3">ANC 3699</strain>
    </source>
</reference>
<dbReference type="InterPro" id="IPR032322">
    <property type="entry name" value="DUF4850"/>
</dbReference>
<organism evidence="2 3">
    <name type="scientific">Acinetobacter marinus</name>
    <dbReference type="NCBI Taxonomy" id="281375"/>
    <lineage>
        <taxon>Bacteria</taxon>
        <taxon>Pseudomonadati</taxon>
        <taxon>Pseudomonadota</taxon>
        <taxon>Gammaproteobacteria</taxon>
        <taxon>Moraxellales</taxon>
        <taxon>Moraxellaceae</taxon>
        <taxon>Acinetobacter</taxon>
    </lineage>
</organism>
<evidence type="ECO:0000313" key="2">
    <source>
        <dbReference type="EMBL" id="SDB94984.1"/>
    </source>
</evidence>
<dbReference type="Pfam" id="PF16142">
    <property type="entry name" value="DUF4850"/>
    <property type="match status" value="1"/>
</dbReference>
<keyword evidence="1" id="KW-0732">Signal</keyword>
<accession>A0A1G6HLB9</accession>
<evidence type="ECO:0000313" key="3">
    <source>
        <dbReference type="Proteomes" id="UP000242317"/>
    </source>
</evidence>
<evidence type="ECO:0008006" key="4">
    <source>
        <dbReference type="Google" id="ProtNLM"/>
    </source>
</evidence>
<dbReference type="EMBL" id="FMYK01000002">
    <property type="protein sequence ID" value="SDB94984.1"/>
    <property type="molecule type" value="Genomic_DNA"/>
</dbReference>
<feature type="signal peptide" evidence="1">
    <location>
        <begin position="1"/>
        <end position="22"/>
    </location>
</feature>
<feature type="chain" id="PRO_5017307284" description="DUF4850 domain-containing protein" evidence="1">
    <location>
        <begin position="23"/>
        <end position="254"/>
    </location>
</feature>
<keyword evidence="3" id="KW-1185">Reference proteome</keyword>
<evidence type="ECO:0000256" key="1">
    <source>
        <dbReference type="SAM" id="SignalP"/>
    </source>
</evidence>
<proteinExistence type="predicted"/>
<protein>
    <recommendedName>
        <fullName evidence="4">DUF4850 domain-containing protein</fullName>
    </recommendedName>
</protein>
<dbReference type="OrthoDB" id="6711714at2"/>
<dbReference type="AlphaFoldDB" id="A0A1G6HLB9"/>
<dbReference type="RefSeq" id="WP_092616958.1">
    <property type="nucleotide sequence ID" value="NZ_FMYK01000002.1"/>
</dbReference>
<name>A0A1G6HLB9_9GAMM</name>
<gene>
    <name evidence="2" type="ORF">SAMN05421749_102367</name>
</gene>
<dbReference type="Proteomes" id="UP000242317">
    <property type="component" value="Unassembled WGS sequence"/>
</dbReference>